<sequence>MDLTFKLLLFQIYRQSYVSHIAIAMILQTSARCTVSCARSGNLVKTRVIGLLRV</sequence>
<organism evidence="1 2">
    <name type="scientific">Tolypothrix bouteillei VB521301</name>
    <dbReference type="NCBI Taxonomy" id="1479485"/>
    <lineage>
        <taxon>Bacteria</taxon>
        <taxon>Bacillati</taxon>
        <taxon>Cyanobacteriota</taxon>
        <taxon>Cyanophyceae</taxon>
        <taxon>Nostocales</taxon>
        <taxon>Tolypothrichaceae</taxon>
        <taxon>Tolypothrix</taxon>
    </lineage>
</organism>
<reference evidence="1" key="1">
    <citation type="journal article" date="2015" name="Genome Announc.">
        <title>Draft Genome Sequence of Tolypothrix boutellei Strain VB521301.</title>
        <authorList>
            <person name="Chandrababunaidu M.M."/>
            <person name="Singh D."/>
            <person name="Sen D."/>
            <person name="Bhan S."/>
            <person name="Das S."/>
            <person name="Gupta A."/>
            <person name="Adhikary S.P."/>
            <person name="Tripathy S."/>
        </authorList>
    </citation>
    <scope>NUCLEOTIDE SEQUENCE</scope>
    <source>
        <strain evidence="1">VB521301</strain>
    </source>
</reference>
<dbReference type="Proteomes" id="UP000029738">
    <property type="component" value="Unassembled WGS sequence"/>
</dbReference>
<dbReference type="EMBL" id="JHEG04000001">
    <property type="protein sequence ID" value="KAF3886676.1"/>
    <property type="molecule type" value="Genomic_DNA"/>
</dbReference>
<proteinExistence type="predicted"/>
<dbReference type="AlphaFoldDB" id="A0A8S9T3J2"/>
<reference evidence="1" key="2">
    <citation type="submission" date="2019-11" db="EMBL/GenBank/DDBJ databases">
        <title>Improved Assembly of Tolypothrix boutellei genome.</title>
        <authorList>
            <person name="Sarangi A.N."/>
            <person name="Mukherjee M."/>
            <person name="Ghosh S."/>
            <person name="Singh D."/>
            <person name="Das A."/>
            <person name="Kant S."/>
            <person name="Prusty A."/>
            <person name="Tripathy S."/>
        </authorList>
    </citation>
    <scope>NUCLEOTIDE SEQUENCE</scope>
    <source>
        <strain evidence="1">VB521301</strain>
    </source>
</reference>
<keyword evidence="2" id="KW-1185">Reference proteome</keyword>
<comment type="caution">
    <text evidence="1">The sequence shown here is derived from an EMBL/GenBank/DDBJ whole genome shotgun (WGS) entry which is preliminary data.</text>
</comment>
<evidence type="ECO:0000313" key="1">
    <source>
        <dbReference type="EMBL" id="KAF3886676.1"/>
    </source>
</evidence>
<protein>
    <submittedName>
        <fullName evidence="1">Uncharacterized protein</fullName>
    </submittedName>
</protein>
<accession>A0A8S9T3J2</accession>
<gene>
    <name evidence="1" type="ORF">DA73_0400015220</name>
</gene>
<evidence type="ECO:0000313" key="2">
    <source>
        <dbReference type="Proteomes" id="UP000029738"/>
    </source>
</evidence>
<dbReference type="RefSeq" id="WP_153021466.1">
    <property type="nucleotide sequence ID" value="NZ_JHEG04000001.1"/>
</dbReference>
<name>A0A8S9T3J2_9CYAN</name>